<name>A0A645DVG4_9ZZZZ</name>
<dbReference type="AlphaFoldDB" id="A0A645DVG4"/>
<proteinExistence type="predicted"/>
<accession>A0A645DVG4</accession>
<dbReference type="EMBL" id="VSSQ01040294">
    <property type="protein sequence ID" value="MPM93500.1"/>
    <property type="molecule type" value="Genomic_DNA"/>
</dbReference>
<evidence type="ECO:0000313" key="1">
    <source>
        <dbReference type="EMBL" id="MPM93500.1"/>
    </source>
</evidence>
<protein>
    <submittedName>
        <fullName evidence="1">Uncharacterized protein</fullName>
    </submittedName>
</protein>
<gene>
    <name evidence="1" type="ORF">SDC9_140638</name>
</gene>
<organism evidence="1">
    <name type="scientific">bioreactor metagenome</name>
    <dbReference type="NCBI Taxonomy" id="1076179"/>
    <lineage>
        <taxon>unclassified sequences</taxon>
        <taxon>metagenomes</taxon>
        <taxon>ecological metagenomes</taxon>
    </lineage>
</organism>
<comment type="caution">
    <text evidence="1">The sequence shown here is derived from an EMBL/GenBank/DDBJ whole genome shotgun (WGS) entry which is preliminary data.</text>
</comment>
<sequence length="86" mass="9509">MTPAAINFEANITIPLPLLHEKSNLGRQSTIIARIIVPTNELTRVWATRAHTPAPLTAIIMPIIPEITTAPIVELNNFLKIMFLVT</sequence>
<reference evidence="1" key="1">
    <citation type="submission" date="2019-08" db="EMBL/GenBank/DDBJ databases">
        <authorList>
            <person name="Kucharzyk K."/>
            <person name="Murdoch R.W."/>
            <person name="Higgins S."/>
            <person name="Loffler F."/>
        </authorList>
    </citation>
    <scope>NUCLEOTIDE SEQUENCE</scope>
</reference>